<dbReference type="AlphaFoldDB" id="A0A212L2Z4"/>
<proteinExistence type="predicted"/>
<organism evidence="1">
    <name type="scientific">uncultured Desulfovibrio sp</name>
    <dbReference type="NCBI Taxonomy" id="167968"/>
    <lineage>
        <taxon>Bacteria</taxon>
        <taxon>Pseudomonadati</taxon>
        <taxon>Thermodesulfobacteriota</taxon>
        <taxon>Desulfovibrionia</taxon>
        <taxon>Desulfovibrionales</taxon>
        <taxon>Desulfovibrionaceae</taxon>
        <taxon>Desulfovibrio</taxon>
        <taxon>environmental samples</taxon>
    </lineage>
</organism>
<evidence type="ECO:0000313" key="1">
    <source>
        <dbReference type="EMBL" id="SCM71910.1"/>
    </source>
</evidence>
<gene>
    <name evidence="1" type="ORF">KL86DES1_20279</name>
</gene>
<sequence length="86" mass="9940">MPSPRYTYSEALFTQPSIQLQREPDRSIPPHCPRHIAPQRHARLAPYAALFKKVRLDRANYRADGADAIVMHPSDLNRRQFICNLS</sequence>
<name>A0A212L2Z4_9BACT</name>
<reference evidence="1" key="1">
    <citation type="submission" date="2016-08" db="EMBL/GenBank/DDBJ databases">
        <authorList>
            <person name="Seilhamer J.J."/>
        </authorList>
    </citation>
    <scope>NUCLEOTIDE SEQUENCE</scope>
    <source>
        <strain evidence="1">86-1</strain>
    </source>
</reference>
<dbReference type="EMBL" id="FMJC01000002">
    <property type="protein sequence ID" value="SCM71910.1"/>
    <property type="molecule type" value="Genomic_DNA"/>
</dbReference>
<accession>A0A212L2Z4</accession>
<protein>
    <submittedName>
        <fullName evidence="1">Uncharacterized protein</fullName>
    </submittedName>
</protein>